<protein>
    <submittedName>
        <fullName evidence="2">Uncharacterized protein</fullName>
    </submittedName>
</protein>
<evidence type="ECO:0000313" key="2">
    <source>
        <dbReference type="EMBL" id="MQL80874.1"/>
    </source>
</evidence>
<sequence length="147" mass="16311">MKARFFKHWTFYLVVSWLLALITNWFILIDVFCFSFCTVSRRALVCESSHSLCGLSRRAQFGVVVLRVLFEPLCSVWLYNFCHGGVDTSLGGVDTGSLSQKQSLKTGSSCVDTLNGGVDTSSNFQEIILPTWDRVSTQSVVVSTHSG</sequence>
<comment type="caution">
    <text evidence="2">The sequence shown here is derived from an EMBL/GenBank/DDBJ whole genome shotgun (WGS) entry which is preliminary data.</text>
</comment>
<accession>A0A843UFW0</accession>
<evidence type="ECO:0000256" key="1">
    <source>
        <dbReference type="SAM" id="Phobius"/>
    </source>
</evidence>
<dbReference type="AlphaFoldDB" id="A0A843UFW0"/>
<name>A0A843UFW0_COLES</name>
<evidence type="ECO:0000313" key="3">
    <source>
        <dbReference type="Proteomes" id="UP000652761"/>
    </source>
</evidence>
<keyword evidence="3" id="KW-1185">Reference proteome</keyword>
<gene>
    <name evidence="2" type="ORF">Taro_013321</name>
</gene>
<keyword evidence="1" id="KW-0812">Transmembrane</keyword>
<reference evidence="2" key="1">
    <citation type="submission" date="2017-07" db="EMBL/GenBank/DDBJ databases">
        <title>Taro Niue Genome Assembly and Annotation.</title>
        <authorList>
            <person name="Atibalentja N."/>
            <person name="Keating K."/>
            <person name="Fields C.J."/>
        </authorList>
    </citation>
    <scope>NUCLEOTIDE SEQUENCE</scope>
    <source>
        <strain evidence="2">Niue_2</strain>
        <tissue evidence="2">Leaf</tissue>
    </source>
</reference>
<proteinExistence type="predicted"/>
<keyword evidence="1" id="KW-1133">Transmembrane helix</keyword>
<keyword evidence="1" id="KW-0472">Membrane</keyword>
<dbReference type="Proteomes" id="UP000652761">
    <property type="component" value="Unassembled WGS sequence"/>
</dbReference>
<feature type="transmembrane region" description="Helical" evidence="1">
    <location>
        <begin position="12"/>
        <end position="32"/>
    </location>
</feature>
<organism evidence="2 3">
    <name type="scientific">Colocasia esculenta</name>
    <name type="common">Wild taro</name>
    <name type="synonym">Arum esculentum</name>
    <dbReference type="NCBI Taxonomy" id="4460"/>
    <lineage>
        <taxon>Eukaryota</taxon>
        <taxon>Viridiplantae</taxon>
        <taxon>Streptophyta</taxon>
        <taxon>Embryophyta</taxon>
        <taxon>Tracheophyta</taxon>
        <taxon>Spermatophyta</taxon>
        <taxon>Magnoliopsida</taxon>
        <taxon>Liliopsida</taxon>
        <taxon>Araceae</taxon>
        <taxon>Aroideae</taxon>
        <taxon>Colocasieae</taxon>
        <taxon>Colocasia</taxon>
    </lineage>
</organism>
<dbReference type="EMBL" id="NMUH01000531">
    <property type="protein sequence ID" value="MQL80874.1"/>
    <property type="molecule type" value="Genomic_DNA"/>
</dbReference>